<dbReference type="Gene3D" id="3.10.620.30">
    <property type="match status" value="1"/>
</dbReference>
<dbReference type="Pfam" id="PF01841">
    <property type="entry name" value="Transglut_core"/>
    <property type="match status" value="1"/>
</dbReference>
<evidence type="ECO:0000259" key="2">
    <source>
        <dbReference type="SMART" id="SM00460"/>
    </source>
</evidence>
<organism evidence="3 4">
    <name type="scientific">Thiothrix eikelboomii</name>
    <dbReference type="NCBI Taxonomy" id="92487"/>
    <lineage>
        <taxon>Bacteria</taxon>
        <taxon>Pseudomonadati</taxon>
        <taxon>Pseudomonadota</taxon>
        <taxon>Gammaproteobacteria</taxon>
        <taxon>Thiotrichales</taxon>
        <taxon>Thiotrichaceae</taxon>
        <taxon>Thiothrix</taxon>
    </lineage>
</organism>
<proteinExistence type="predicted"/>
<evidence type="ECO:0000256" key="1">
    <source>
        <dbReference type="SAM" id="MobiDB-lite"/>
    </source>
</evidence>
<dbReference type="Proteomes" id="UP000190460">
    <property type="component" value="Unassembled WGS sequence"/>
</dbReference>
<evidence type="ECO:0000313" key="3">
    <source>
        <dbReference type="EMBL" id="SKA69312.1"/>
    </source>
</evidence>
<reference evidence="3 4" key="1">
    <citation type="submission" date="2017-02" db="EMBL/GenBank/DDBJ databases">
        <authorList>
            <person name="Peterson S.W."/>
        </authorList>
    </citation>
    <scope>NUCLEOTIDE SEQUENCE [LARGE SCALE GENOMIC DNA]</scope>
    <source>
        <strain evidence="3 4">ATCC 49788</strain>
    </source>
</reference>
<sequence>MSIQVAVHHKTVYKFDQFINVFPHIIRLRPAAHSRTPIHAYSLTIGATQYFINWQQDVFGNYLARLVFPDRLNELSIEVNLIADMVAINPFDFFVEDYATQYPFEYKDSLKKELQPYLEVTESGELLTAWVASVKRDQQNINDFLVYLNQRLQHDIAYNIRMEPGVQSCEETLTIRRGSCRDTAWLLVQILRQLGLAARFVSGYLVQLTADQKSLDGPSGPEADFTDLHAWTEVYVPGAGWIGLDPTSGLFASEGHIPLACTPDPASAAPVEGATGVCQVSFEYENSVRRIHEDPRVTKPYTDAQWAQILALGEQVEQDLQAHDLRLTMGGEPTFVSIDDMDSAQWNTAALGEHKRTLAGVLLKKMQAHYAPGSVLQYGQGKWYPGEPFPRWALGCFWRPDGQPVWLDQQWLAEDGKDYGLTEADAKRFIDRLCLSLGISTAYVRAGFEDRLYYLWKEANQPANVDWLTLNLRDSKHRNDLVLSLQRGLDTATGYALPLSWSHEQRRWTGTPWYFRREEMYLIPGNSPMGFRLPLDALVWTTETEREVENQPCPFEERAALPDFHAAATQPASTEPSKEKEPLYASWYDIPRTAICVEVRQGRLHVFLPPFNYLEHYLDLLAHLEQTAAYLKLPIMLEGYEPPADPRLKSFKITPDPGVIEVNIHPAADWHSLVKNTEVLYELARESRLGTEKFMLDGRHTGTGGGNHVTLGAAKPTDSPFLRRPDLLRSLLTYWQHHPGLSYLFSGMFIGPTSQAPRVDEARNESLYELEIAFQQMPDGETQQPWLVDRLLRNLLVDITGNTHRSEFCIDKLYSPDSLSGRQGLLELRAFEMPPHARMSIMQMLLVRALVARFWQTPYKHKLVRWGTELHDRFMLPFYVEQDMREVCEELQLAGYNFDPKWLEPFQEFRFPVYGQVQYRGIEIELRAALEPWHILGEELSNTGTARFVDSSMERLQIKVTGLTESRYVIVCNGVEIPLRKTEVHGQYVTGIRYRAWQPPSALHPTIGVHSPLVFDIVDTWNNRSIGGCAYHVVHPGGRSYESFPVNAFEAEGRRISRFRADMDMMQDRQPLPEPKLFSSSASRTFLAEGSQPGTAVQPKPAKMNPEYPHTLDLRRG</sequence>
<name>A0A1T4VWC8_9GAMM</name>
<dbReference type="InterPro" id="IPR013589">
    <property type="entry name" value="Bac_transglu_N"/>
</dbReference>
<dbReference type="PANTHER" id="PTHR33490">
    <property type="entry name" value="BLR5614 PROTEIN-RELATED"/>
    <property type="match status" value="1"/>
</dbReference>
<protein>
    <submittedName>
        <fullName evidence="3">Uncharacterized conserved protein, DUF2126 family</fullName>
    </submittedName>
</protein>
<dbReference type="InterPro" id="IPR018667">
    <property type="entry name" value="DUF2126"/>
</dbReference>
<dbReference type="STRING" id="92487.SAMN02745130_00436"/>
<dbReference type="InterPro" id="IPR002931">
    <property type="entry name" value="Transglutaminase-like"/>
</dbReference>
<feature type="domain" description="Transglutaminase-like" evidence="2">
    <location>
        <begin position="172"/>
        <end position="248"/>
    </location>
</feature>
<dbReference type="PANTHER" id="PTHR33490:SF1">
    <property type="entry name" value="SLL1233 PROTEIN"/>
    <property type="match status" value="1"/>
</dbReference>
<dbReference type="Pfam" id="PF09899">
    <property type="entry name" value="DUF2126"/>
    <property type="match status" value="1"/>
</dbReference>
<evidence type="ECO:0000313" key="4">
    <source>
        <dbReference type="Proteomes" id="UP000190460"/>
    </source>
</evidence>
<dbReference type="OrthoDB" id="9804872at2"/>
<dbReference type="InterPro" id="IPR038765">
    <property type="entry name" value="Papain-like_cys_pep_sf"/>
</dbReference>
<dbReference type="SMART" id="SM00460">
    <property type="entry name" value="TGc"/>
    <property type="match status" value="1"/>
</dbReference>
<keyword evidence="4" id="KW-1185">Reference proteome</keyword>
<dbReference type="Pfam" id="PF08379">
    <property type="entry name" value="Bact_transglu_N"/>
    <property type="match status" value="1"/>
</dbReference>
<gene>
    <name evidence="3" type="ORF">SAMN02745130_00436</name>
</gene>
<dbReference type="AlphaFoldDB" id="A0A1T4VWC8"/>
<dbReference type="SUPFAM" id="SSF54001">
    <property type="entry name" value="Cysteine proteinases"/>
    <property type="match status" value="1"/>
</dbReference>
<dbReference type="RefSeq" id="WP_078920944.1">
    <property type="nucleotide sequence ID" value="NZ_FUYB01000002.1"/>
</dbReference>
<accession>A0A1T4VWC8</accession>
<feature type="region of interest" description="Disordered" evidence="1">
    <location>
        <begin position="1070"/>
        <end position="1117"/>
    </location>
</feature>
<dbReference type="EMBL" id="FUYB01000002">
    <property type="protein sequence ID" value="SKA69312.1"/>
    <property type="molecule type" value="Genomic_DNA"/>
</dbReference>